<keyword evidence="17" id="KW-0436">Ligase</keyword>
<evidence type="ECO:0000256" key="4">
    <source>
        <dbReference type="ARBA" id="ARBA00022723"/>
    </source>
</evidence>
<dbReference type="FunFam" id="1.20.5.170:FF:000050">
    <property type="entry name" value="E3 ubiquitin-protein ligase RNF8"/>
    <property type="match status" value="1"/>
</dbReference>
<keyword evidence="6 12" id="KW-0863">Zinc-finger</keyword>
<dbReference type="GO" id="GO:0042393">
    <property type="term" value="F:histone binding"/>
    <property type="evidence" value="ECO:0007669"/>
    <property type="project" value="TreeGrafter"/>
</dbReference>
<dbReference type="GO" id="GO:0006302">
    <property type="term" value="P:double-strand break repair"/>
    <property type="evidence" value="ECO:0007669"/>
    <property type="project" value="InterPro"/>
</dbReference>
<evidence type="ECO:0000259" key="16">
    <source>
        <dbReference type="PROSITE" id="PS50089"/>
    </source>
</evidence>
<dbReference type="InterPro" id="IPR001841">
    <property type="entry name" value="Znf_RING"/>
</dbReference>
<dbReference type="InterPro" id="IPR013083">
    <property type="entry name" value="Znf_RING/FYVE/PHD"/>
</dbReference>
<keyword evidence="7" id="KW-0833">Ubl conjugation pathway</keyword>
<keyword evidence="9" id="KW-0156">Chromatin regulator</keyword>
<keyword evidence="8" id="KW-0862">Zinc</keyword>
<protein>
    <recommendedName>
        <fullName evidence="2">E3 ubiquitin-protein ligase CHFR</fullName>
    </recommendedName>
</protein>
<dbReference type="InterPro" id="IPR008984">
    <property type="entry name" value="SMAD_FHA_dom_sf"/>
</dbReference>
<dbReference type="GO" id="GO:0035861">
    <property type="term" value="C:site of double-strand break"/>
    <property type="evidence" value="ECO:0007669"/>
    <property type="project" value="TreeGrafter"/>
</dbReference>
<dbReference type="PROSITE" id="PS50006">
    <property type="entry name" value="FHA_DOMAIN"/>
    <property type="match status" value="1"/>
</dbReference>
<evidence type="ECO:0000256" key="3">
    <source>
        <dbReference type="ARBA" id="ARBA00022679"/>
    </source>
</evidence>
<feature type="coiled-coil region" evidence="13">
    <location>
        <begin position="239"/>
        <end position="388"/>
    </location>
</feature>
<evidence type="ECO:0000256" key="9">
    <source>
        <dbReference type="ARBA" id="ARBA00022853"/>
    </source>
</evidence>
<dbReference type="Pfam" id="PF13920">
    <property type="entry name" value="zf-C3HC4_3"/>
    <property type="match status" value="1"/>
</dbReference>
<dbReference type="SUPFAM" id="SSF57850">
    <property type="entry name" value="RING/U-box"/>
    <property type="match status" value="1"/>
</dbReference>
<feature type="non-terminal residue" evidence="17">
    <location>
        <position position="491"/>
    </location>
</feature>
<dbReference type="GO" id="GO:0000151">
    <property type="term" value="C:ubiquitin ligase complex"/>
    <property type="evidence" value="ECO:0007669"/>
    <property type="project" value="TreeGrafter"/>
</dbReference>
<dbReference type="HAMAP" id="MF_03067">
    <property type="entry name" value="RNF8"/>
    <property type="match status" value="1"/>
</dbReference>
<accession>A0A8J7NPU9</accession>
<evidence type="ECO:0000256" key="1">
    <source>
        <dbReference type="ARBA" id="ARBA00005797"/>
    </source>
</evidence>
<evidence type="ECO:0000256" key="11">
    <source>
        <dbReference type="ARBA" id="ARBA00023242"/>
    </source>
</evidence>
<dbReference type="FunFam" id="2.60.200.20:FF:000015">
    <property type="entry name" value="E3 ubiquitin-protein ligase RNF8"/>
    <property type="match status" value="1"/>
</dbReference>
<feature type="non-terminal residue" evidence="17">
    <location>
        <position position="1"/>
    </location>
</feature>
<evidence type="ECO:0000259" key="15">
    <source>
        <dbReference type="PROSITE" id="PS50006"/>
    </source>
</evidence>
<feature type="domain" description="FHA" evidence="15">
    <location>
        <begin position="43"/>
        <end position="97"/>
    </location>
</feature>
<dbReference type="CDD" id="cd22663">
    <property type="entry name" value="FHA_RNF8"/>
    <property type="match status" value="1"/>
</dbReference>
<keyword evidence="3" id="KW-0808">Transferase</keyword>
<keyword evidence="13" id="KW-0175">Coiled coil</keyword>
<organism evidence="17 18">
    <name type="scientific">Atractosteus spatula</name>
    <name type="common">Alligator gar</name>
    <name type="synonym">Lepisosteus spatula</name>
    <dbReference type="NCBI Taxonomy" id="7917"/>
    <lineage>
        <taxon>Eukaryota</taxon>
        <taxon>Metazoa</taxon>
        <taxon>Chordata</taxon>
        <taxon>Craniata</taxon>
        <taxon>Vertebrata</taxon>
        <taxon>Euteleostomi</taxon>
        <taxon>Actinopterygii</taxon>
        <taxon>Neopterygii</taxon>
        <taxon>Holostei</taxon>
        <taxon>Semionotiformes</taxon>
        <taxon>Lepisosteidae</taxon>
        <taxon>Atractosteus</taxon>
    </lineage>
</organism>
<keyword evidence="5" id="KW-0227">DNA damage</keyword>
<feature type="domain" description="RING-type" evidence="16">
    <location>
        <begin position="392"/>
        <end position="430"/>
    </location>
</feature>
<evidence type="ECO:0000313" key="17">
    <source>
        <dbReference type="EMBL" id="MBN3315990.1"/>
    </source>
</evidence>
<dbReference type="GO" id="GO:0070936">
    <property type="term" value="P:protein K48-linked ubiquitination"/>
    <property type="evidence" value="ECO:0007669"/>
    <property type="project" value="TreeGrafter"/>
</dbReference>
<evidence type="ECO:0000256" key="6">
    <source>
        <dbReference type="ARBA" id="ARBA00022771"/>
    </source>
</evidence>
<dbReference type="AlphaFoldDB" id="A0A8J7NPU9"/>
<evidence type="ECO:0000256" key="14">
    <source>
        <dbReference type="SAM" id="MobiDB-lite"/>
    </source>
</evidence>
<dbReference type="SMART" id="SM00240">
    <property type="entry name" value="FHA"/>
    <property type="match status" value="1"/>
</dbReference>
<keyword evidence="10" id="KW-0234">DNA repair</keyword>
<keyword evidence="11" id="KW-0539">Nucleus</keyword>
<dbReference type="Gene3D" id="2.60.200.20">
    <property type="match status" value="1"/>
</dbReference>
<evidence type="ECO:0000256" key="2">
    <source>
        <dbReference type="ARBA" id="ARBA00017908"/>
    </source>
</evidence>
<dbReference type="GO" id="GO:0016874">
    <property type="term" value="F:ligase activity"/>
    <property type="evidence" value="ECO:0007669"/>
    <property type="project" value="UniProtKB-KW"/>
</dbReference>
<feature type="compositionally biased region" description="Polar residues" evidence="14">
    <location>
        <begin position="188"/>
        <end position="206"/>
    </location>
</feature>
<evidence type="ECO:0000256" key="13">
    <source>
        <dbReference type="SAM" id="Coils"/>
    </source>
</evidence>
<dbReference type="InterPro" id="IPR017907">
    <property type="entry name" value="Znf_RING_CS"/>
</dbReference>
<evidence type="ECO:0000256" key="10">
    <source>
        <dbReference type="ARBA" id="ARBA00023204"/>
    </source>
</evidence>
<evidence type="ECO:0000256" key="7">
    <source>
        <dbReference type="ARBA" id="ARBA00022786"/>
    </source>
</evidence>
<dbReference type="CDD" id="cd16535">
    <property type="entry name" value="RING-HC_RNF8"/>
    <property type="match status" value="1"/>
</dbReference>
<dbReference type="GO" id="GO:0008270">
    <property type="term" value="F:zinc ion binding"/>
    <property type="evidence" value="ECO:0007669"/>
    <property type="project" value="UniProtKB-KW"/>
</dbReference>
<proteinExistence type="inferred from homology"/>
<keyword evidence="18" id="KW-1185">Reference proteome</keyword>
<dbReference type="PANTHER" id="PTHR15067:SF4">
    <property type="entry name" value="E3 UBIQUITIN-PROTEIN LIGASE RNF8"/>
    <property type="match status" value="1"/>
</dbReference>
<name>A0A8J7NPU9_ATRSP</name>
<dbReference type="Gene3D" id="1.20.5.170">
    <property type="match status" value="1"/>
</dbReference>
<dbReference type="SUPFAM" id="SSF49879">
    <property type="entry name" value="SMAD/FHA domain"/>
    <property type="match status" value="1"/>
</dbReference>
<comment type="similarity">
    <text evidence="1">Belongs to the CHFR family.</text>
</comment>
<evidence type="ECO:0000313" key="18">
    <source>
        <dbReference type="Proteomes" id="UP000736164"/>
    </source>
</evidence>
<dbReference type="InterPro" id="IPR017335">
    <property type="entry name" value="RNF8"/>
</dbReference>
<dbReference type="GO" id="GO:0006511">
    <property type="term" value="P:ubiquitin-dependent protein catabolic process"/>
    <property type="evidence" value="ECO:0007669"/>
    <property type="project" value="TreeGrafter"/>
</dbReference>
<dbReference type="GO" id="GO:0005829">
    <property type="term" value="C:cytosol"/>
    <property type="evidence" value="ECO:0007669"/>
    <property type="project" value="TreeGrafter"/>
</dbReference>
<evidence type="ECO:0000256" key="5">
    <source>
        <dbReference type="ARBA" id="ARBA00022763"/>
    </source>
</evidence>
<dbReference type="EMBL" id="JAAWVO010025969">
    <property type="protein sequence ID" value="MBN3315990.1"/>
    <property type="molecule type" value="Genomic_DNA"/>
</dbReference>
<evidence type="ECO:0000256" key="12">
    <source>
        <dbReference type="PROSITE-ProRule" id="PRU00175"/>
    </source>
</evidence>
<dbReference type="InterPro" id="IPR000253">
    <property type="entry name" value="FHA_dom"/>
</dbReference>
<reference evidence="17" key="1">
    <citation type="journal article" date="2021" name="Cell">
        <title>Tracing the genetic footprints of vertebrate landing in non-teleost ray-finned fishes.</title>
        <authorList>
            <person name="Bi X."/>
            <person name="Wang K."/>
            <person name="Yang L."/>
            <person name="Pan H."/>
            <person name="Jiang H."/>
            <person name="Wei Q."/>
            <person name="Fang M."/>
            <person name="Yu H."/>
            <person name="Zhu C."/>
            <person name="Cai Y."/>
            <person name="He Y."/>
            <person name="Gan X."/>
            <person name="Zeng H."/>
            <person name="Yu D."/>
            <person name="Zhu Y."/>
            <person name="Jiang H."/>
            <person name="Qiu Q."/>
            <person name="Yang H."/>
            <person name="Zhang Y.E."/>
            <person name="Wang W."/>
            <person name="Zhu M."/>
            <person name="He S."/>
            <person name="Zhang G."/>
        </authorList>
    </citation>
    <scope>NUCLEOTIDE SEQUENCE</scope>
    <source>
        <strain evidence="17">Allg_001</strain>
    </source>
</reference>
<feature type="region of interest" description="Disordered" evidence="14">
    <location>
        <begin position="145"/>
        <end position="232"/>
    </location>
</feature>
<dbReference type="PANTHER" id="PTHR15067">
    <property type="entry name" value="E3 UBIQUITIN-PROTEIN LIGASE RNF8"/>
    <property type="match status" value="1"/>
</dbReference>
<dbReference type="GO" id="GO:0061630">
    <property type="term" value="F:ubiquitin protein ligase activity"/>
    <property type="evidence" value="ECO:0007669"/>
    <property type="project" value="TreeGrafter"/>
</dbReference>
<sequence>MAEEAESGAVSGEEDDAAKDEIWCLRRVGKRAEWLRLPEKEEVTLGRSFDVTYQTLSRSCPLMISRNHCKFKQNEEGHWTVTDNKSLNGVWVNGLRITPERTHTLRVGDTIQLGVPLGGKEVEFEYVLVRDHLKSVKPFLLKEPDEEEAAGSRLKRTKRKYSGGDLDTGNTSNAKAKLSRLSHVEPQPQGSSCAAVQQPPVQNIQTAEPAGPSRTLPGSPAAIGGSEKPQKNAHCSSELACFQRKMRVLKKKVQETERRAASLQAQPAPHSEELEQLQGRLEVLKEQLHSEQQQQLRRVEQLEKTFCEEERRLEDEKKQQEEESLNKKLDDALQKHRQVIEELRRSRKDFEEIIQAKDKELEETKEAKEKARAQKEEVLTQMAEVLENELQCIICSEYFIEAVTLNCAHSFCLHCITDWRRRKDECPICRQGVVSMTRSLVLDNCIDRMVENLSSEMKERRKSLVCQRKGERYVKVTSFLRFPGATEISMV</sequence>
<comment type="caution">
    <text evidence="17">The sequence shown here is derived from an EMBL/GenBank/DDBJ whole genome shotgun (WGS) entry which is preliminary data.</text>
</comment>
<dbReference type="Pfam" id="PF00498">
    <property type="entry name" value="FHA"/>
    <property type="match status" value="1"/>
</dbReference>
<dbReference type="GO" id="GO:0006325">
    <property type="term" value="P:chromatin organization"/>
    <property type="evidence" value="ECO:0007669"/>
    <property type="project" value="UniProtKB-KW"/>
</dbReference>
<dbReference type="PROSITE" id="PS50089">
    <property type="entry name" value="ZF_RING_2"/>
    <property type="match status" value="1"/>
</dbReference>
<evidence type="ECO:0000256" key="8">
    <source>
        <dbReference type="ARBA" id="ARBA00022833"/>
    </source>
</evidence>
<dbReference type="SMART" id="SM00184">
    <property type="entry name" value="RING"/>
    <property type="match status" value="1"/>
</dbReference>
<dbReference type="Proteomes" id="UP000736164">
    <property type="component" value="Unassembled WGS sequence"/>
</dbReference>
<dbReference type="GO" id="GO:0005634">
    <property type="term" value="C:nucleus"/>
    <property type="evidence" value="ECO:0007669"/>
    <property type="project" value="InterPro"/>
</dbReference>
<dbReference type="PROSITE" id="PS00518">
    <property type="entry name" value="ZF_RING_1"/>
    <property type="match status" value="1"/>
</dbReference>
<keyword evidence="4" id="KW-0479">Metal-binding</keyword>
<dbReference type="Gene3D" id="3.30.40.10">
    <property type="entry name" value="Zinc/RING finger domain, C3HC4 (zinc finger)"/>
    <property type="match status" value="1"/>
</dbReference>
<gene>
    <name evidence="17" type="primary">Rnf8</name>
    <name evidence="17" type="ORF">GTO95_0006344</name>
</gene>